<gene>
    <name evidence="3" type="ORF">HII30_08325</name>
</gene>
<feature type="region of interest" description="Disordered" evidence="1">
    <location>
        <begin position="30"/>
        <end position="51"/>
    </location>
</feature>
<evidence type="ECO:0000313" key="3">
    <source>
        <dbReference type="EMBL" id="NMO95779.1"/>
    </source>
</evidence>
<dbReference type="RefSeq" id="WP_169504548.1">
    <property type="nucleotide sequence ID" value="NZ_JABBPN010000005.1"/>
</dbReference>
<feature type="compositionally biased region" description="Polar residues" evidence="1">
    <location>
        <begin position="33"/>
        <end position="43"/>
    </location>
</feature>
<feature type="transmembrane region" description="Helical" evidence="2">
    <location>
        <begin position="7"/>
        <end position="28"/>
    </location>
</feature>
<evidence type="ECO:0000256" key="1">
    <source>
        <dbReference type="SAM" id="MobiDB-lite"/>
    </source>
</evidence>
<dbReference type="AlphaFoldDB" id="A0A848M698"/>
<sequence length="51" mass="5524">MNRKQAWLISLVCLATWIAVIATAYTMIPDGSSEGSSLPTATTDPILRMVE</sequence>
<dbReference type="EMBL" id="JABBPN010000005">
    <property type="protein sequence ID" value="NMO95779.1"/>
    <property type="molecule type" value="Genomic_DNA"/>
</dbReference>
<comment type="caution">
    <text evidence="3">The sequence shown here is derived from an EMBL/GenBank/DDBJ whole genome shotgun (WGS) entry which is preliminary data.</text>
</comment>
<proteinExistence type="predicted"/>
<name>A0A848M698_PAELE</name>
<reference evidence="3 4" key="1">
    <citation type="submission" date="2020-04" db="EMBL/GenBank/DDBJ databases">
        <title>Paenibacillus algicola sp. nov., a novel marine bacterium producing alginate lyase.</title>
        <authorList>
            <person name="Huang H."/>
        </authorList>
    </citation>
    <scope>NUCLEOTIDE SEQUENCE [LARGE SCALE GENOMIC DNA]</scope>
    <source>
        <strain evidence="3 4">L7-75</strain>
    </source>
</reference>
<keyword evidence="4" id="KW-1185">Reference proteome</keyword>
<protein>
    <submittedName>
        <fullName evidence="3">Uncharacterized protein</fullName>
    </submittedName>
</protein>
<organism evidence="3 4">
    <name type="scientific">Paenibacillus lemnae</name>
    <dbReference type="NCBI Taxonomy" id="1330551"/>
    <lineage>
        <taxon>Bacteria</taxon>
        <taxon>Bacillati</taxon>
        <taxon>Bacillota</taxon>
        <taxon>Bacilli</taxon>
        <taxon>Bacillales</taxon>
        <taxon>Paenibacillaceae</taxon>
        <taxon>Paenibacillus</taxon>
    </lineage>
</organism>
<evidence type="ECO:0000256" key="2">
    <source>
        <dbReference type="SAM" id="Phobius"/>
    </source>
</evidence>
<evidence type="ECO:0000313" key="4">
    <source>
        <dbReference type="Proteomes" id="UP000565468"/>
    </source>
</evidence>
<accession>A0A848M698</accession>
<keyword evidence="2" id="KW-0472">Membrane</keyword>
<keyword evidence="2" id="KW-1133">Transmembrane helix</keyword>
<dbReference type="Proteomes" id="UP000565468">
    <property type="component" value="Unassembled WGS sequence"/>
</dbReference>
<keyword evidence="2" id="KW-0812">Transmembrane</keyword>